<keyword evidence="1 2" id="KW-0238">DNA-binding</keyword>
<accession>A0ABR6VH60</accession>
<dbReference type="Gene3D" id="1.10.357.10">
    <property type="entry name" value="Tetracycline Repressor, domain 2"/>
    <property type="match status" value="1"/>
</dbReference>
<dbReference type="PROSITE" id="PS50977">
    <property type="entry name" value="HTH_TETR_2"/>
    <property type="match status" value="1"/>
</dbReference>
<feature type="domain" description="HTH tetR-type" evidence="3">
    <location>
        <begin position="9"/>
        <end position="69"/>
    </location>
</feature>
<reference evidence="4 5" key="1">
    <citation type="submission" date="2020-08" db="EMBL/GenBank/DDBJ databases">
        <authorList>
            <person name="Liu C."/>
            <person name="Sun Q."/>
        </authorList>
    </citation>
    <scope>NUCLEOTIDE SEQUENCE [LARGE SCALE GENOMIC DNA]</scope>
    <source>
        <strain evidence="4 5">NSJ-59</strain>
    </source>
</reference>
<dbReference type="RefSeq" id="WP_186502117.1">
    <property type="nucleotide sequence ID" value="NZ_JACOGK010000004.1"/>
</dbReference>
<organism evidence="4 5">
    <name type="scientific">Megasphaera hominis</name>
    <dbReference type="NCBI Taxonomy" id="159836"/>
    <lineage>
        <taxon>Bacteria</taxon>
        <taxon>Bacillati</taxon>
        <taxon>Bacillota</taxon>
        <taxon>Negativicutes</taxon>
        <taxon>Veillonellales</taxon>
        <taxon>Veillonellaceae</taxon>
        <taxon>Megasphaera</taxon>
    </lineage>
</organism>
<dbReference type="PANTHER" id="PTHR43479">
    <property type="entry name" value="ACREF/ENVCD OPERON REPRESSOR-RELATED"/>
    <property type="match status" value="1"/>
</dbReference>
<evidence type="ECO:0000313" key="5">
    <source>
        <dbReference type="Proteomes" id="UP000606870"/>
    </source>
</evidence>
<evidence type="ECO:0000313" key="4">
    <source>
        <dbReference type="EMBL" id="MBC3536047.1"/>
    </source>
</evidence>
<dbReference type="InterPro" id="IPR001647">
    <property type="entry name" value="HTH_TetR"/>
</dbReference>
<evidence type="ECO:0000259" key="3">
    <source>
        <dbReference type="PROSITE" id="PS50977"/>
    </source>
</evidence>
<evidence type="ECO:0000256" key="2">
    <source>
        <dbReference type="PROSITE-ProRule" id="PRU00335"/>
    </source>
</evidence>
<dbReference type="EMBL" id="JACOGK010000004">
    <property type="protein sequence ID" value="MBC3536047.1"/>
    <property type="molecule type" value="Genomic_DNA"/>
</dbReference>
<dbReference type="SUPFAM" id="SSF46689">
    <property type="entry name" value="Homeodomain-like"/>
    <property type="match status" value="1"/>
</dbReference>
<dbReference type="InterPro" id="IPR009057">
    <property type="entry name" value="Homeodomain-like_sf"/>
</dbReference>
<sequence length="208" mass="24555">MKVSRAVVAQRPQEITRACRKLYETMTFQEISLKDISKETSLSRPALYNYFQSKEEIFLAILREEYDLWAEALQDIRQQHDTMTVTDFADAVGQSLEQRTTMLKIQCMNLYEIEEHSRLEHLTAFKESYGHARDVMDDCLKAYVPDLTKEERQIFHYTFLPFMYGIYPYVYPTAWQLESMRLAGIDRPDVSIRQLTRHCICKLLTKGD</sequence>
<keyword evidence="5" id="KW-1185">Reference proteome</keyword>
<evidence type="ECO:0000256" key="1">
    <source>
        <dbReference type="ARBA" id="ARBA00023125"/>
    </source>
</evidence>
<comment type="caution">
    <text evidence="4">The sequence shown here is derived from an EMBL/GenBank/DDBJ whole genome shotgun (WGS) entry which is preliminary data.</text>
</comment>
<proteinExistence type="predicted"/>
<dbReference type="Pfam" id="PF17929">
    <property type="entry name" value="TetR_C_34"/>
    <property type="match status" value="1"/>
</dbReference>
<protein>
    <submittedName>
        <fullName evidence="4">TetR family transcriptional regulator</fullName>
    </submittedName>
</protein>
<gene>
    <name evidence="4" type="ORF">H8J70_02080</name>
</gene>
<dbReference type="Proteomes" id="UP000606870">
    <property type="component" value="Unassembled WGS sequence"/>
</dbReference>
<name>A0ABR6VH60_9FIRM</name>
<dbReference type="Pfam" id="PF00440">
    <property type="entry name" value="TetR_N"/>
    <property type="match status" value="1"/>
</dbReference>
<feature type="DNA-binding region" description="H-T-H motif" evidence="2">
    <location>
        <begin position="32"/>
        <end position="51"/>
    </location>
</feature>
<dbReference type="PANTHER" id="PTHR43479:SF11">
    <property type="entry name" value="ACREF_ENVCD OPERON REPRESSOR-RELATED"/>
    <property type="match status" value="1"/>
</dbReference>
<dbReference type="InterPro" id="IPR050624">
    <property type="entry name" value="HTH-type_Tx_Regulator"/>
</dbReference>
<dbReference type="InterPro" id="IPR041483">
    <property type="entry name" value="TetR_C_34"/>
</dbReference>